<keyword evidence="2" id="KW-1185">Reference proteome</keyword>
<dbReference type="InterPro" id="IPR026906">
    <property type="entry name" value="LRR_5"/>
</dbReference>
<dbReference type="Gene3D" id="3.80.10.10">
    <property type="entry name" value="Ribonuclease Inhibitor"/>
    <property type="match status" value="1"/>
</dbReference>
<dbReference type="Pfam" id="PF13306">
    <property type="entry name" value="LRR_5"/>
    <property type="match status" value="1"/>
</dbReference>
<sequence length="353" mass="38563">MEQVLQGPDYEVSYADNINVGNAKVILKGKGNYTDTVEKTFTIGHTGIEVYKDKASLSGTSYEYDGTEKRPEVRIEGLTEGQDYEVSYEANINAGKAKVIISGRGNYGGSFVRTYSITPKSITKLEEKIVLSESSYIYDGKAKQPTVYIGGLKADADYTVDYQNNTNIGMATVVIQGKNNYKGAILKRYSITAALNKTYNISGELYRVVNNASNGSGRVTFKGITAKKTDKKIKTVTVRNTVKIGGCNFKVVAVEQKAFKNFSNITKVTIGNNVETIGKQSFSGCKKLKTLTVGSKVKTIGKQAFSGCKNLKTIIINTPYLTKKSVGAKAFKGIHAKATIKVPKKQKKAYQKF</sequence>
<dbReference type="SUPFAM" id="SSF52058">
    <property type="entry name" value="L domain-like"/>
    <property type="match status" value="1"/>
</dbReference>
<dbReference type="InterPro" id="IPR032675">
    <property type="entry name" value="LRR_dom_sf"/>
</dbReference>
<evidence type="ECO:0000313" key="1">
    <source>
        <dbReference type="EMBL" id="MBP0055987.1"/>
    </source>
</evidence>
<dbReference type="PANTHER" id="PTHR45661:SF3">
    <property type="entry name" value="IG-LIKE DOMAIN-CONTAINING PROTEIN"/>
    <property type="match status" value="1"/>
</dbReference>
<dbReference type="InterPro" id="IPR053139">
    <property type="entry name" value="Surface_bspA-like"/>
</dbReference>
<reference evidence="1 2" key="1">
    <citation type="submission" date="2021-02" db="EMBL/GenBank/DDBJ databases">
        <title>Lactate utilizing bacteria of the human gut.</title>
        <authorList>
            <person name="Sheridan P.O."/>
        </authorList>
    </citation>
    <scope>NUCLEOTIDE SEQUENCE [LARGE SCALE GENOMIC DNA]</scope>
    <source>
        <strain evidence="1 2">HTF-83D</strain>
    </source>
</reference>
<gene>
    <name evidence="1" type="ORF">JYQ75_00945</name>
</gene>
<protein>
    <submittedName>
        <fullName evidence="1">Leucine-rich repeat domain-containing protein</fullName>
    </submittedName>
</protein>
<dbReference type="Proteomes" id="UP001315001">
    <property type="component" value="Unassembled WGS sequence"/>
</dbReference>
<dbReference type="EMBL" id="JAFIQO010000032">
    <property type="protein sequence ID" value="MBP0055987.1"/>
    <property type="molecule type" value="Genomic_DNA"/>
</dbReference>
<dbReference type="PANTHER" id="PTHR45661">
    <property type="entry name" value="SURFACE ANTIGEN"/>
    <property type="match status" value="1"/>
</dbReference>
<proteinExistence type="predicted"/>
<feature type="non-terminal residue" evidence="1">
    <location>
        <position position="353"/>
    </location>
</feature>
<accession>A0ABS3ZGF6</accession>
<name>A0ABS3ZGF6_9FIRM</name>
<evidence type="ECO:0000313" key="2">
    <source>
        <dbReference type="Proteomes" id="UP001315001"/>
    </source>
</evidence>
<organism evidence="1 2">
    <name type="scientific">Anaerobutyricum soehngenii</name>
    <dbReference type="NCBI Taxonomy" id="105843"/>
    <lineage>
        <taxon>Bacteria</taxon>
        <taxon>Bacillati</taxon>
        <taxon>Bacillota</taxon>
        <taxon>Clostridia</taxon>
        <taxon>Lachnospirales</taxon>
        <taxon>Lachnospiraceae</taxon>
        <taxon>Anaerobutyricum</taxon>
    </lineage>
</organism>
<dbReference type="RefSeq" id="WP_209292882.1">
    <property type="nucleotide sequence ID" value="NZ_JAFIQO010000032.1"/>
</dbReference>
<comment type="caution">
    <text evidence="1">The sequence shown here is derived from an EMBL/GenBank/DDBJ whole genome shotgun (WGS) entry which is preliminary data.</text>
</comment>